<gene>
    <name evidence="8" type="ORF">H1011_00470</name>
</gene>
<keyword evidence="3" id="KW-0418">Kinase</keyword>
<dbReference type="InterPro" id="IPR006204">
    <property type="entry name" value="GHMP_kinase_N_dom"/>
</dbReference>
<reference evidence="8 9" key="1">
    <citation type="journal article" name="Nat. Commun.">
        <title>Undinarchaeota illuminate DPANN phylogeny and the impact of gene transfer on archaeal evolution.</title>
        <authorList>
            <person name="Dombrowski N."/>
            <person name="Williams T.A."/>
            <person name="Sun J."/>
            <person name="Woodcroft B.J."/>
            <person name="Lee J.H."/>
            <person name="Minh B.Q."/>
            <person name="Rinke C."/>
            <person name="Spang A."/>
        </authorList>
    </citation>
    <scope>NUCLEOTIDE SEQUENCE [LARGE SCALE GENOMIC DNA]</scope>
    <source>
        <strain evidence="8">MAG_bin17</strain>
    </source>
</reference>
<keyword evidence="9" id="KW-1185">Reference proteome</keyword>
<evidence type="ECO:0000256" key="4">
    <source>
        <dbReference type="ARBA" id="ARBA00022840"/>
    </source>
</evidence>
<protein>
    <submittedName>
        <fullName evidence="8">Galactokinase</fullName>
    </submittedName>
</protein>
<dbReference type="PANTHER" id="PTHR32463:SF0">
    <property type="entry name" value="L-FUCOSE KINASE"/>
    <property type="match status" value="1"/>
</dbReference>
<dbReference type="InterPro" id="IPR001174">
    <property type="entry name" value="HddA/FKP"/>
</dbReference>
<dbReference type="PIRSF" id="PIRSF036406">
    <property type="entry name" value="Hept_kin"/>
    <property type="match status" value="1"/>
</dbReference>
<dbReference type="InterPro" id="IPR020568">
    <property type="entry name" value="Ribosomal_Su5_D2-typ_SF"/>
</dbReference>
<dbReference type="InterPro" id="IPR036554">
    <property type="entry name" value="GHMP_kinase_C_sf"/>
</dbReference>
<dbReference type="InterPro" id="IPR013750">
    <property type="entry name" value="GHMP_kinase_C_dom"/>
</dbReference>
<dbReference type="EMBL" id="DVAD01000003">
    <property type="protein sequence ID" value="HIJ99281.1"/>
    <property type="molecule type" value="Genomic_DNA"/>
</dbReference>
<evidence type="ECO:0000313" key="9">
    <source>
        <dbReference type="Proteomes" id="UP000604391"/>
    </source>
</evidence>
<evidence type="ECO:0000259" key="7">
    <source>
        <dbReference type="Pfam" id="PF08544"/>
    </source>
</evidence>
<dbReference type="PANTHER" id="PTHR32463">
    <property type="entry name" value="L-FUCOSE KINASE"/>
    <property type="match status" value="1"/>
</dbReference>
<evidence type="ECO:0000256" key="3">
    <source>
        <dbReference type="ARBA" id="ARBA00022777"/>
    </source>
</evidence>
<dbReference type="GO" id="GO:0005524">
    <property type="term" value="F:ATP binding"/>
    <property type="evidence" value="ECO:0007669"/>
    <property type="project" value="UniProtKB-KW"/>
</dbReference>
<dbReference type="GO" id="GO:0042352">
    <property type="term" value="P:GDP-L-fucose salvage"/>
    <property type="evidence" value="ECO:0007669"/>
    <property type="project" value="TreeGrafter"/>
</dbReference>
<evidence type="ECO:0000256" key="1">
    <source>
        <dbReference type="ARBA" id="ARBA00022679"/>
    </source>
</evidence>
<keyword evidence="2" id="KW-0547">Nucleotide-binding</keyword>
<organism evidence="8 9">
    <name type="scientific">Candidatus Undinarchaeum marinum</name>
    <dbReference type="NCBI Taxonomy" id="2756141"/>
    <lineage>
        <taxon>Archaea</taxon>
        <taxon>Candidatus Undinarchaeota</taxon>
        <taxon>Candidatus Undinarchaeia</taxon>
        <taxon>Candidatus Undinarchaeales</taxon>
        <taxon>Candidatus Undinarchaeaceae</taxon>
        <taxon>Candidatus Undinarchaeum</taxon>
    </lineage>
</organism>
<dbReference type="SUPFAM" id="SSF54211">
    <property type="entry name" value="Ribosomal protein S5 domain 2-like"/>
    <property type="match status" value="1"/>
</dbReference>
<dbReference type="Pfam" id="PF00288">
    <property type="entry name" value="GHMP_kinases_N"/>
    <property type="match status" value="1"/>
</dbReference>
<feature type="domain" description="GHMP kinase N-terminal" evidence="6">
    <location>
        <begin position="74"/>
        <end position="154"/>
    </location>
</feature>
<dbReference type="Proteomes" id="UP000604391">
    <property type="component" value="Unassembled WGS sequence"/>
</dbReference>
<comment type="caution">
    <text evidence="8">The sequence shown here is derived from an EMBL/GenBank/DDBJ whole genome shotgun (WGS) entry which is preliminary data.</text>
</comment>
<feature type="domain" description="GHMP kinase C-terminal" evidence="7">
    <location>
        <begin position="229"/>
        <end position="307"/>
    </location>
</feature>
<name>A0A832UPC3_9ARCH</name>
<keyword evidence="4" id="KW-0067">ATP-binding</keyword>
<dbReference type="GO" id="GO:0050201">
    <property type="term" value="F:fucokinase activity"/>
    <property type="evidence" value="ECO:0007669"/>
    <property type="project" value="TreeGrafter"/>
</dbReference>
<dbReference type="Gene3D" id="3.30.230.120">
    <property type="match status" value="1"/>
</dbReference>
<keyword evidence="1" id="KW-0808">Transferase</keyword>
<comment type="similarity">
    <text evidence="5">Belongs to the GHMP kinase family.</text>
</comment>
<dbReference type="PRINTS" id="PR00960">
    <property type="entry name" value="LMBPPROTEIN"/>
</dbReference>
<dbReference type="InterPro" id="IPR014606">
    <property type="entry name" value="Heptose_7-P_kinase"/>
</dbReference>
<dbReference type="SUPFAM" id="SSF55060">
    <property type="entry name" value="GHMP Kinase, C-terminal domain"/>
    <property type="match status" value="1"/>
</dbReference>
<evidence type="ECO:0000259" key="6">
    <source>
        <dbReference type="Pfam" id="PF00288"/>
    </source>
</evidence>
<evidence type="ECO:0000313" key="8">
    <source>
        <dbReference type="EMBL" id="HIJ99281.1"/>
    </source>
</evidence>
<sequence>MIISKTPLRVTFGGGCTDFPSYYEDHGGFLVNAAIDKYTFIILHRKFDNKIRAKYSICEVVDDVEDLKNPIIKEALKSVGSPTGIEIVSLSDIPKETQLGQTGSYTVGLLEALNQWNDEHIPTEELATKSCNILIDILKKPVGKQDPYIAAYGGITCFDISKDGEVKASPLQISSETTEDLEKNILFFFTDFTQASAEILGDQLSKGGKLASDVVENLHKVKDVSYRIKDALEKGDTIEFGKLLSEHWKLKKERSPSSTTPQVDKLYSSALENGAIGGKLVGAGGGGFLMFYAEDAKKLREKMAEAGAREMKFSFDFEGSRVMLNTES</sequence>
<dbReference type="AlphaFoldDB" id="A0A832UPC3"/>
<evidence type="ECO:0000256" key="5">
    <source>
        <dbReference type="ARBA" id="ARBA00038121"/>
    </source>
</evidence>
<accession>A0A832UPC3</accession>
<dbReference type="Pfam" id="PF08544">
    <property type="entry name" value="GHMP_kinases_C"/>
    <property type="match status" value="1"/>
</dbReference>
<evidence type="ECO:0000256" key="2">
    <source>
        <dbReference type="ARBA" id="ARBA00022741"/>
    </source>
</evidence>
<dbReference type="InterPro" id="IPR052203">
    <property type="entry name" value="GHMP_Kinase-Related"/>
</dbReference>
<proteinExistence type="inferred from homology"/>